<feature type="region of interest" description="Disordered" evidence="3">
    <location>
        <begin position="338"/>
        <end position="366"/>
    </location>
</feature>
<proteinExistence type="inferred from homology"/>
<organism evidence="6 7">
    <name type="scientific">Lolium multiflorum</name>
    <name type="common">Italian ryegrass</name>
    <name type="synonym">Lolium perenne subsp. multiflorum</name>
    <dbReference type="NCBI Taxonomy" id="4521"/>
    <lineage>
        <taxon>Eukaryota</taxon>
        <taxon>Viridiplantae</taxon>
        <taxon>Streptophyta</taxon>
        <taxon>Embryophyta</taxon>
        <taxon>Tracheophyta</taxon>
        <taxon>Spermatophyta</taxon>
        <taxon>Magnoliopsida</taxon>
        <taxon>Liliopsida</taxon>
        <taxon>Poales</taxon>
        <taxon>Poaceae</taxon>
        <taxon>BOP clade</taxon>
        <taxon>Pooideae</taxon>
        <taxon>Poodae</taxon>
        <taxon>Poeae</taxon>
        <taxon>Poeae Chloroplast Group 2 (Poeae type)</taxon>
        <taxon>Loliodinae</taxon>
        <taxon>Loliinae</taxon>
        <taxon>Lolium</taxon>
    </lineage>
</organism>
<gene>
    <name evidence="6" type="ORF">QYE76_069836</name>
</gene>
<evidence type="ECO:0000313" key="7">
    <source>
        <dbReference type="Proteomes" id="UP001231189"/>
    </source>
</evidence>
<dbReference type="InterPro" id="IPR042185">
    <property type="entry name" value="Serpin_sf_2"/>
</dbReference>
<dbReference type="AlphaFoldDB" id="A0AAD8SIJ4"/>
<dbReference type="InterPro" id="IPR042178">
    <property type="entry name" value="Serpin_sf_1"/>
</dbReference>
<protein>
    <recommendedName>
        <fullName evidence="5">Serpin domain-containing protein</fullName>
    </recommendedName>
</protein>
<feature type="transmembrane region" description="Helical" evidence="4">
    <location>
        <begin position="93"/>
        <end position="115"/>
    </location>
</feature>
<dbReference type="SUPFAM" id="SSF56574">
    <property type="entry name" value="Serpins"/>
    <property type="match status" value="1"/>
</dbReference>
<dbReference type="Gene3D" id="3.30.497.10">
    <property type="entry name" value="Antithrombin, subunit I, domain 2"/>
    <property type="match status" value="1"/>
</dbReference>
<dbReference type="InterPro" id="IPR000215">
    <property type="entry name" value="Serpin_fam"/>
</dbReference>
<sequence>MKVRATTQVKCRVLPFRVKTQGYDSSCTSTTYPIEGGLELPDELLKVVDLLIWGLIGKYEELVIEGKELVSDGGNQAARATAARRPPMPSPPLPKLVCLPLLVALALAATLLYAAGLHATLARVRPAPNPATMRDGQTTLALRLAKQLAPASGDNTATTKGNVAFSPVSIHAALSLVAAGARGATLQQLLAFLGAPSAAALADSGRRVVHHVLADRAASRRPRVLFGGGVWADASLGALKTAFQDVAVQSYRSEVRTVSFADEPEEVANAINGWVKKATNNLIDSIISAKDISAGVDLVLANAVYFKAKWQIPFRPSATRPGSFHRLDGSSVDAQFMSGPCTPRSARRARTASRSSSSPTSTAGEISACGVAGDDAAGVAAPDAEDDTRYSMYLFLPDERQGIAGMVDAVAAGPDYLYNVLKTTAANTVTVTLPKFAISFERDIVDDLRLVGLSLPFSSESADLRGIFEKERPTFLGKILHKAVVKVNEQGTEAAAVTMGMLAGAGMQKPVEFLADHPFSFFIMEERSGVIVFAGHVLDPTN</sequence>
<dbReference type="InterPro" id="IPR036186">
    <property type="entry name" value="Serpin_sf"/>
</dbReference>
<dbReference type="InterPro" id="IPR023796">
    <property type="entry name" value="Serpin_dom"/>
</dbReference>
<feature type="domain" description="Serpin" evidence="5">
    <location>
        <begin position="142"/>
        <end position="540"/>
    </location>
</feature>
<dbReference type="Proteomes" id="UP001231189">
    <property type="component" value="Unassembled WGS sequence"/>
</dbReference>
<evidence type="ECO:0000259" key="5">
    <source>
        <dbReference type="SMART" id="SM00093"/>
    </source>
</evidence>
<evidence type="ECO:0000313" key="6">
    <source>
        <dbReference type="EMBL" id="KAK1652031.1"/>
    </source>
</evidence>
<dbReference type="PANTHER" id="PTHR11461:SF313">
    <property type="entry name" value="SERPIN-Z5-RELATED"/>
    <property type="match status" value="1"/>
</dbReference>
<feature type="compositionally biased region" description="Low complexity" evidence="3">
    <location>
        <begin position="352"/>
        <end position="366"/>
    </location>
</feature>
<dbReference type="EMBL" id="JAUUTY010000004">
    <property type="protein sequence ID" value="KAK1652031.1"/>
    <property type="molecule type" value="Genomic_DNA"/>
</dbReference>
<dbReference type="Gene3D" id="2.30.39.10">
    <property type="entry name" value="Alpha-1-antitrypsin, domain 1"/>
    <property type="match status" value="1"/>
</dbReference>
<evidence type="ECO:0000256" key="2">
    <source>
        <dbReference type="RuleBase" id="RU000411"/>
    </source>
</evidence>
<name>A0AAD8SIJ4_LOLMU</name>
<dbReference type="Pfam" id="PF00079">
    <property type="entry name" value="Serpin"/>
    <property type="match status" value="2"/>
</dbReference>
<evidence type="ECO:0000256" key="3">
    <source>
        <dbReference type="SAM" id="MobiDB-lite"/>
    </source>
</evidence>
<keyword evidence="4" id="KW-1133">Transmembrane helix</keyword>
<keyword evidence="4" id="KW-0472">Membrane</keyword>
<dbReference type="PANTHER" id="PTHR11461">
    <property type="entry name" value="SERINE PROTEASE INHIBITOR, SERPIN"/>
    <property type="match status" value="1"/>
</dbReference>
<reference evidence="6" key="1">
    <citation type="submission" date="2023-07" db="EMBL/GenBank/DDBJ databases">
        <title>A chromosome-level genome assembly of Lolium multiflorum.</title>
        <authorList>
            <person name="Chen Y."/>
            <person name="Copetti D."/>
            <person name="Kolliker R."/>
            <person name="Studer B."/>
        </authorList>
    </citation>
    <scope>NUCLEOTIDE SEQUENCE</scope>
    <source>
        <strain evidence="6">02402/16</strain>
        <tissue evidence="6">Leaf</tissue>
    </source>
</reference>
<keyword evidence="4" id="KW-0812">Transmembrane</keyword>
<comment type="caution">
    <text evidence="6">The sequence shown here is derived from an EMBL/GenBank/DDBJ whole genome shotgun (WGS) entry which is preliminary data.</text>
</comment>
<accession>A0AAD8SIJ4</accession>
<evidence type="ECO:0000256" key="1">
    <source>
        <dbReference type="ARBA" id="ARBA00009500"/>
    </source>
</evidence>
<dbReference type="GO" id="GO:0004867">
    <property type="term" value="F:serine-type endopeptidase inhibitor activity"/>
    <property type="evidence" value="ECO:0007669"/>
    <property type="project" value="InterPro"/>
</dbReference>
<keyword evidence="7" id="KW-1185">Reference proteome</keyword>
<evidence type="ECO:0000256" key="4">
    <source>
        <dbReference type="SAM" id="Phobius"/>
    </source>
</evidence>
<dbReference type="SMART" id="SM00093">
    <property type="entry name" value="SERPIN"/>
    <property type="match status" value="1"/>
</dbReference>
<dbReference type="GO" id="GO:0005615">
    <property type="term" value="C:extracellular space"/>
    <property type="evidence" value="ECO:0007669"/>
    <property type="project" value="InterPro"/>
</dbReference>
<comment type="similarity">
    <text evidence="1 2">Belongs to the serpin family.</text>
</comment>